<dbReference type="AlphaFoldDB" id="A0A942TEU8"/>
<dbReference type="EMBL" id="JAGYPG010000001">
    <property type="protein sequence ID" value="MBS4194932.1"/>
    <property type="molecule type" value="Genomic_DNA"/>
</dbReference>
<dbReference type="SUPFAM" id="SSF56059">
    <property type="entry name" value="Glutathione synthetase ATP-binding domain-like"/>
    <property type="match status" value="1"/>
</dbReference>
<keyword evidence="2" id="KW-1185">Reference proteome</keyword>
<name>A0A942TEU8_9BACI</name>
<proteinExistence type="predicted"/>
<evidence type="ECO:0000313" key="1">
    <source>
        <dbReference type="EMBL" id="MBS4194932.1"/>
    </source>
</evidence>
<protein>
    <submittedName>
        <fullName evidence="1">YheC/YheD family protein</fullName>
    </submittedName>
</protein>
<accession>A0A942TEU8</accession>
<gene>
    <name evidence="1" type="ORF">KHA97_07555</name>
</gene>
<sequence>MSVSVGKWTKHKLMTREEELSRHLPDTKLLTEESLWKMLDQYGQIMIKPCIGYQGRGVIQLSSLPDEKIEIHSGYQKTILNGKRETYHFLKENHISKKKRYVVQQRIPLATIGESPFDIRVMVQRKKDSPEWNVTGKLVKVAANGFVITNAVKAVLTVEEALEKSTLSNDQIEGLLVKLDQLSLKAVKKLTNDYPKRLTFGIDIGVDQAGKIWIIEVNLAPNISMFKKLANGDYERIRSYRKVKVQ</sequence>
<organism evidence="1 2">
    <name type="scientific">Lederbergia citri</name>
    <dbReference type="NCBI Taxonomy" id="2833580"/>
    <lineage>
        <taxon>Bacteria</taxon>
        <taxon>Bacillati</taxon>
        <taxon>Bacillota</taxon>
        <taxon>Bacilli</taxon>
        <taxon>Bacillales</taxon>
        <taxon>Bacillaceae</taxon>
        <taxon>Lederbergia</taxon>
    </lineage>
</organism>
<dbReference type="Pfam" id="PF14398">
    <property type="entry name" value="ATPgrasp_YheCD"/>
    <property type="match status" value="1"/>
</dbReference>
<dbReference type="InterPro" id="IPR026838">
    <property type="entry name" value="YheC/D"/>
</dbReference>
<dbReference type="RefSeq" id="WP_213124074.1">
    <property type="nucleotide sequence ID" value="NZ_JAGYPG010000001.1"/>
</dbReference>
<dbReference type="Proteomes" id="UP000681414">
    <property type="component" value="Unassembled WGS sequence"/>
</dbReference>
<dbReference type="Gene3D" id="3.30.470.20">
    <property type="entry name" value="ATP-grasp fold, B domain"/>
    <property type="match status" value="1"/>
</dbReference>
<evidence type="ECO:0000313" key="2">
    <source>
        <dbReference type="Proteomes" id="UP000681414"/>
    </source>
</evidence>
<reference evidence="1 2" key="1">
    <citation type="submission" date="2021-05" db="EMBL/GenBank/DDBJ databases">
        <title>Novel Bacillus species.</title>
        <authorList>
            <person name="Liu G."/>
        </authorList>
    </citation>
    <scope>NUCLEOTIDE SEQUENCE [LARGE SCALE GENOMIC DNA]</scope>
    <source>
        <strain evidence="2">FJAT-49780</strain>
    </source>
</reference>
<comment type="caution">
    <text evidence="1">The sequence shown here is derived from an EMBL/GenBank/DDBJ whole genome shotgun (WGS) entry which is preliminary data.</text>
</comment>